<dbReference type="AlphaFoldDB" id="A0A1Y3BBH4"/>
<comment type="caution">
    <text evidence="1">The sequence shown here is derived from an EMBL/GenBank/DDBJ whole genome shotgun (WGS) entry which is preliminary data.</text>
</comment>
<protein>
    <submittedName>
        <fullName evidence="1">Uncharacterized protein</fullName>
    </submittedName>
</protein>
<organism evidence="1 2">
    <name type="scientific">Euroglyphus maynei</name>
    <name type="common">Mayne's house dust mite</name>
    <dbReference type="NCBI Taxonomy" id="6958"/>
    <lineage>
        <taxon>Eukaryota</taxon>
        <taxon>Metazoa</taxon>
        <taxon>Ecdysozoa</taxon>
        <taxon>Arthropoda</taxon>
        <taxon>Chelicerata</taxon>
        <taxon>Arachnida</taxon>
        <taxon>Acari</taxon>
        <taxon>Acariformes</taxon>
        <taxon>Sarcoptiformes</taxon>
        <taxon>Astigmata</taxon>
        <taxon>Psoroptidia</taxon>
        <taxon>Analgoidea</taxon>
        <taxon>Pyroglyphidae</taxon>
        <taxon>Pyroglyphinae</taxon>
        <taxon>Euroglyphus</taxon>
    </lineage>
</organism>
<keyword evidence="2" id="KW-1185">Reference proteome</keyword>
<gene>
    <name evidence="1" type="ORF">BLA29_002338</name>
</gene>
<accession>A0A1Y3BBH4</accession>
<evidence type="ECO:0000313" key="1">
    <source>
        <dbReference type="EMBL" id="OTF76575.1"/>
    </source>
</evidence>
<dbReference type="EMBL" id="MUJZ01036783">
    <property type="protein sequence ID" value="OTF76575.1"/>
    <property type="molecule type" value="Genomic_DNA"/>
</dbReference>
<proteinExistence type="predicted"/>
<reference evidence="1 2" key="1">
    <citation type="submission" date="2017-03" db="EMBL/GenBank/DDBJ databases">
        <title>Genome Survey of Euroglyphus maynei.</title>
        <authorList>
            <person name="Arlian L.G."/>
            <person name="Morgan M.S."/>
            <person name="Rider S.D."/>
        </authorList>
    </citation>
    <scope>NUCLEOTIDE SEQUENCE [LARGE SCALE GENOMIC DNA]</scope>
    <source>
        <strain evidence="1">Arlian Lab</strain>
        <tissue evidence="1">Whole body</tissue>
    </source>
</reference>
<name>A0A1Y3BBH4_EURMA</name>
<evidence type="ECO:0000313" key="2">
    <source>
        <dbReference type="Proteomes" id="UP000194236"/>
    </source>
</evidence>
<sequence>MDNLNCSPEEFPFNYQSTDEFTFQHSIRLPFDTNVTIREYGFLLMKQYNVPEYFEDDLMKKLQSFVEENVDKIQCNHVEHVLQNRQKLAAKSREFIEKLKICPTLPGAKLQNHNLQKSSNDVISEENFYLMYHKIIHSDLS</sequence>
<dbReference type="Proteomes" id="UP000194236">
    <property type="component" value="Unassembled WGS sequence"/>
</dbReference>